<dbReference type="FunFam" id="3.30.2310.10:FF:000002">
    <property type="entry name" value="tRNA methyltransferase O"/>
    <property type="match status" value="1"/>
</dbReference>
<dbReference type="PANTHER" id="PTHR12818">
    <property type="entry name" value="TRNA (ADENINE(37)-N6)-METHYLTRANSFERASE"/>
    <property type="match status" value="1"/>
</dbReference>
<dbReference type="InterPro" id="IPR036413">
    <property type="entry name" value="YaeB-like_sf"/>
</dbReference>
<dbReference type="EMBL" id="JAWQEG010002137">
    <property type="protein sequence ID" value="KAK3874103.1"/>
    <property type="molecule type" value="Genomic_DNA"/>
</dbReference>
<sequence length="490" mass="54987">MINTDQSSLTCQVTQARNELNNLRKKIQGLKAQHKKDISKLESLLSSTSSKSLNVGKVQRNPHNLPDESFNKECVCHDWTPIGYISSWFQNKNGTPRQGSVSSLTRGKLRLEKCIFNNPQHALQGLNQYSHIWIFFVFDQNTCSGKGFKKSKVSPPRLNGERVGVFSTRSPHRPNPLGLTLACLEKVEDECLYLSGIDILDGTPVLDIKPYILQYDAPSSVVKYIDGTTNMNSNNDLNNSETLISNSSLPLHKNAASSMKVDHNHSCLNDVEDSISSPYCHIDNLIERSDEETNKNLSHYSDDSKSFSLRNDYVIESALREGESALQSDKQLKTMRTSTEESSNLFKQKEGDTRPLCNYEQPSRCDNNCSNSICNKMEEIGVIAASWVKSPPIASLTVCFNPIAEKQITDFSAAAEDICFRLKYLADGAELQAAITQVLTEDPRSTYRRQKCSSQLYYFVVDTAHVTAWFEDSLVEVLRVKPLDSNKQIS</sequence>
<dbReference type="PROSITE" id="PS01318">
    <property type="entry name" value="TSAA_1"/>
    <property type="match status" value="1"/>
</dbReference>
<dbReference type="InterPro" id="IPR040372">
    <property type="entry name" value="YaeB-like"/>
</dbReference>
<dbReference type="InterPro" id="IPR023370">
    <property type="entry name" value="TrmO-like_N"/>
</dbReference>
<evidence type="ECO:0000259" key="5">
    <source>
        <dbReference type="PROSITE" id="PS51668"/>
    </source>
</evidence>
<dbReference type="SUPFAM" id="SSF118196">
    <property type="entry name" value="YaeB-like"/>
    <property type="match status" value="2"/>
</dbReference>
<dbReference type="InterPro" id="IPR036414">
    <property type="entry name" value="YaeB_N_sf"/>
</dbReference>
<evidence type="ECO:0000313" key="7">
    <source>
        <dbReference type="Proteomes" id="UP001286313"/>
    </source>
</evidence>
<name>A0AAE1KJ36_PETCI</name>
<dbReference type="NCBIfam" id="TIGR00104">
    <property type="entry name" value="tRNA_TsaA"/>
    <property type="match status" value="1"/>
</dbReference>
<gene>
    <name evidence="6" type="ORF">Pcinc_020938</name>
</gene>
<evidence type="ECO:0000256" key="1">
    <source>
        <dbReference type="ARBA" id="ARBA00022691"/>
    </source>
</evidence>
<dbReference type="AlphaFoldDB" id="A0AAE1KJ36"/>
<dbReference type="InterPro" id="IPR023368">
    <property type="entry name" value="UPF0066_cons_site"/>
</dbReference>
<dbReference type="Gene3D" id="2.40.30.70">
    <property type="entry name" value="YaeB-like"/>
    <property type="match status" value="1"/>
</dbReference>
<keyword evidence="3" id="KW-0175">Coiled coil</keyword>
<dbReference type="PANTHER" id="PTHR12818:SF0">
    <property type="entry name" value="TRNA (ADENINE(37)-N6)-METHYLTRANSFERASE"/>
    <property type="match status" value="1"/>
</dbReference>
<feature type="compositionally biased region" description="Polar residues" evidence="4">
    <location>
        <begin position="327"/>
        <end position="346"/>
    </location>
</feature>
<proteinExistence type="inferred from homology"/>
<comment type="caution">
    <text evidence="6">The sequence shown here is derived from an EMBL/GenBank/DDBJ whole genome shotgun (WGS) entry which is preliminary data.</text>
</comment>
<evidence type="ECO:0000256" key="3">
    <source>
        <dbReference type="SAM" id="Coils"/>
    </source>
</evidence>
<keyword evidence="1" id="KW-0949">S-adenosyl-L-methionine</keyword>
<evidence type="ECO:0000256" key="2">
    <source>
        <dbReference type="ARBA" id="ARBA00033753"/>
    </source>
</evidence>
<keyword evidence="7" id="KW-1185">Reference proteome</keyword>
<reference evidence="6" key="1">
    <citation type="submission" date="2023-10" db="EMBL/GenBank/DDBJ databases">
        <title>Genome assemblies of two species of porcelain crab, Petrolisthes cinctipes and Petrolisthes manimaculis (Anomura: Porcellanidae).</title>
        <authorList>
            <person name="Angst P."/>
        </authorList>
    </citation>
    <scope>NUCLEOTIDE SEQUENCE</scope>
    <source>
        <strain evidence="6">PB745_01</strain>
        <tissue evidence="6">Gill</tissue>
    </source>
</reference>
<dbReference type="PROSITE" id="PS51668">
    <property type="entry name" value="TSAA_2"/>
    <property type="match status" value="1"/>
</dbReference>
<dbReference type="Proteomes" id="UP001286313">
    <property type="component" value="Unassembled WGS sequence"/>
</dbReference>
<organism evidence="6 7">
    <name type="scientific">Petrolisthes cinctipes</name>
    <name type="common">Flat porcelain crab</name>
    <dbReference type="NCBI Taxonomy" id="88211"/>
    <lineage>
        <taxon>Eukaryota</taxon>
        <taxon>Metazoa</taxon>
        <taxon>Ecdysozoa</taxon>
        <taxon>Arthropoda</taxon>
        <taxon>Crustacea</taxon>
        <taxon>Multicrustacea</taxon>
        <taxon>Malacostraca</taxon>
        <taxon>Eumalacostraca</taxon>
        <taxon>Eucarida</taxon>
        <taxon>Decapoda</taxon>
        <taxon>Pleocyemata</taxon>
        <taxon>Anomura</taxon>
        <taxon>Galatheoidea</taxon>
        <taxon>Porcellanidae</taxon>
        <taxon>Petrolisthes</taxon>
    </lineage>
</organism>
<evidence type="ECO:0000313" key="6">
    <source>
        <dbReference type="EMBL" id="KAK3874103.1"/>
    </source>
</evidence>
<dbReference type="Pfam" id="PF01980">
    <property type="entry name" value="TrmO_N"/>
    <property type="match status" value="1"/>
</dbReference>
<evidence type="ECO:0000256" key="4">
    <source>
        <dbReference type="SAM" id="MobiDB-lite"/>
    </source>
</evidence>
<protein>
    <recommendedName>
        <fullName evidence="5">TsaA-like domain-containing protein</fullName>
    </recommendedName>
</protein>
<feature type="region of interest" description="Disordered" evidence="4">
    <location>
        <begin position="327"/>
        <end position="349"/>
    </location>
</feature>
<feature type="coiled-coil region" evidence="3">
    <location>
        <begin position="6"/>
        <end position="40"/>
    </location>
</feature>
<feature type="domain" description="TsaA-like" evidence="5">
    <location>
        <begin position="79"/>
        <end position="220"/>
    </location>
</feature>
<dbReference type="Gene3D" id="3.30.2310.10">
    <property type="entry name" value="YaeB-like"/>
    <property type="match status" value="1"/>
</dbReference>
<comment type="similarity">
    <text evidence="2">Belongs to the tRNA methyltransferase O family.</text>
</comment>
<accession>A0AAE1KJ36</accession>
<dbReference type="CDD" id="cd09281">
    <property type="entry name" value="UPF0066"/>
    <property type="match status" value="1"/>
</dbReference>